<evidence type="ECO:0000256" key="1">
    <source>
        <dbReference type="ARBA" id="ARBA00004141"/>
    </source>
</evidence>
<proteinExistence type="predicted"/>
<evidence type="ECO:0000256" key="4">
    <source>
        <dbReference type="ARBA" id="ARBA00023136"/>
    </source>
</evidence>
<comment type="caution">
    <text evidence="8">The sequence shown here is derived from an EMBL/GenBank/DDBJ whole genome shotgun (WGS) entry which is preliminary data.</text>
</comment>
<accession>A0ABW9YFL1</accession>
<feature type="transmembrane region" description="Helical" evidence="5">
    <location>
        <begin position="129"/>
        <end position="151"/>
    </location>
</feature>
<feature type="domain" description="O-antigen ligase-related" evidence="6">
    <location>
        <begin position="203"/>
        <end position="354"/>
    </location>
</feature>
<dbReference type="Pfam" id="PF19358">
    <property type="entry name" value="DUF5935"/>
    <property type="match status" value="1"/>
</dbReference>
<feature type="transmembrane region" description="Helical" evidence="5">
    <location>
        <begin position="47"/>
        <end position="63"/>
    </location>
</feature>
<keyword evidence="9" id="KW-1185">Reference proteome</keyword>
<dbReference type="InterPro" id="IPR017528">
    <property type="entry name" value="CHP03097O-antigen_lig-rel"/>
</dbReference>
<dbReference type="EMBL" id="RSEJ01000006">
    <property type="protein sequence ID" value="NBI52505.1"/>
    <property type="molecule type" value="Genomic_DNA"/>
</dbReference>
<feature type="transmembrane region" description="Helical" evidence="5">
    <location>
        <begin position="171"/>
        <end position="187"/>
    </location>
</feature>
<reference evidence="8 9" key="1">
    <citation type="journal article" date="2017" name="Int. J. Syst. Evol. Microbiol.">
        <title>Photobacterium alginatilyticum sp. nov., a marine bacterium isolated from bottom seawater.</title>
        <authorList>
            <person name="Wang X."/>
            <person name="Wang Y."/>
            <person name="Yang X."/>
            <person name="Sun H."/>
            <person name="Li B."/>
            <person name="Zhang X.H."/>
        </authorList>
    </citation>
    <scope>NUCLEOTIDE SEQUENCE [LARGE SCALE GENOMIC DNA]</scope>
    <source>
        <strain evidence="8 9">P03D4</strain>
    </source>
</reference>
<feature type="transmembrane region" description="Helical" evidence="5">
    <location>
        <begin position="237"/>
        <end position="254"/>
    </location>
</feature>
<keyword evidence="2 5" id="KW-0812">Transmembrane</keyword>
<gene>
    <name evidence="8" type="ORF">EIZ48_07955</name>
</gene>
<keyword evidence="4 5" id="KW-0472">Membrane</keyword>
<evidence type="ECO:0000259" key="7">
    <source>
        <dbReference type="Pfam" id="PF19358"/>
    </source>
</evidence>
<dbReference type="Proteomes" id="UP000738517">
    <property type="component" value="Unassembled WGS sequence"/>
</dbReference>
<dbReference type="InterPro" id="IPR051533">
    <property type="entry name" value="WaaL-like"/>
</dbReference>
<dbReference type="InterPro" id="IPR007016">
    <property type="entry name" value="O-antigen_ligase-rel_domated"/>
</dbReference>
<feature type="transmembrane region" description="Helical" evidence="5">
    <location>
        <begin position="70"/>
        <end position="92"/>
    </location>
</feature>
<dbReference type="NCBIfam" id="TIGR03097">
    <property type="entry name" value="PEP_O_lig_1"/>
    <property type="match status" value="1"/>
</dbReference>
<dbReference type="Pfam" id="PF04932">
    <property type="entry name" value="Wzy_C"/>
    <property type="match status" value="1"/>
</dbReference>
<dbReference type="InterPro" id="IPR045979">
    <property type="entry name" value="DUF5935"/>
</dbReference>
<feature type="transmembrane region" description="Helical" evidence="5">
    <location>
        <begin position="347"/>
        <end position="368"/>
    </location>
</feature>
<name>A0ABW9YFL1_9GAMM</name>
<evidence type="ECO:0000256" key="5">
    <source>
        <dbReference type="SAM" id="Phobius"/>
    </source>
</evidence>
<sequence>MRDIVFLIISIYLIYLSLKKPYVAVALWLWVGLFVPVHWLYGFAQNISFNSIFAFTALIGYLFQSNKKKVGLDFGFLCVALFWFHTILTTVLTIGIPDLVWDEWIKLTKKLLLTMMIILCVRKKNELELFCWVIVLSVGFLGAVESLKFIITGGAHKIVGPQGHLLSDNNHFAVALCMLIPVNMFLIQVTSSKWSKIGLIGILCLCIIAVLGTHSRGGFIGLLVVGGYYWFRSNHKVLVTSGILIVVGIAALYLSQDWYSRMNTIETATEDNSFITRLNSWKVHTLLAMDRPLLGGGFKTGSYGYIWQEKAQEFDKLDFIIETPLPSDDSGWAAHSIYFQVLGDHGVLGLVLYLTIMASCFIRLGWVAKTVGPLGEGYRWRVHLARMLQLTIIAYGSAGAAVSLAYLEFYWAIIGVSISLIISTRQDIGERNKVDDIALSNNPGVM</sequence>
<dbReference type="PANTHER" id="PTHR37422">
    <property type="entry name" value="TEICHURONIC ACID BIOSYNTHESIS PROTEIN TUAE"/>
    <property type="match status" value="1"/>
</dbReference>
<dbReference type="GO" id="GO:0016874">
    <property type="term" value="F:ligase activity"/>
    <property type="evidence" value="ECO:0007669"/>
    <property type="project" value="UniProtKB-KW"/>
</dbReference>
<feature type="domain" description="DUF5935" evidence="7">
    <location>
        <begin position="1"/>
        <end position="188"/>
    </location>
</feature>
<evidence type="ECO:0000313" key="8">
    <source>
        <dbReference type="EMBL" id="NBI52505.1"/>
    </source>
</evidence>
<evidence type="ECO:0000256" key="2">
    <source>
        <dbReference type="ARBA" id="ARBA00022692"/>
    </source>
</evidence>
<keyword evidence="8" id="KW-0436">Ligase</keyword>
<evidence type="ECO:0000313" key="9">
    <source>
        <dbReference type="Proteomes" id="UP000738517"/>
    </source>
</evidence>
<evidence type="ECO:0000259" key="6">
    <source>
        <dbReference type="Pfam" id="PF04932"/>
    </source>
</evidence>
<dbReference type="RefSeq" id="WP_160649917.1">
    <property type="nucleotide sequence ID" value="NZ_RSEJ01000006.1"/>
</dbReference>
<comment type="subcellular location">
    <subcellularLocation>
        <location evidence="1">Membrane</location>
        <topology evidence="1">Multi-pass membrane protein</topology>
    </subcellularLocation>
</comment>
<organism evidence="8 9">
    <name type="scientific">Photobacterium alginatilyticum</name>
    <dbReference type="NCBI Taxonomy" id="1775171"/>
    <lineage>
        <taxon>Bacteria</taxon>
        <taxon>Pseudomonadati</taxon>
        <taxon>Pseudomonadota</taxon>
        <taxon>Gammaproteobacteria</taxon>
        <taxon>Vibrionales</taxon>
        <taxon>Vibrionaceae</taxon>
        <taxon>Photobacterium</taxon>
    </lineage>
</organism>
<feature type="transmembrane region" description="Helical" evidence="5">
    <location>
        <begin position="388"/>
        <end position="421"/>
    </location>
</feature>
<protein>
    <submittedName>
        <fullName evidence="8">O-glycosylation ligase, exosortase A system-associated</fullName>
    </submittedName>
</protein>
<feature type="transmembrane region" description="Helical" evidence="5">
    <location>
        <begin position="199"/>
        <end position="231"/>
    </location>
</feature>
<dbReference type="PANTHER" id="PTHR37422:SF13">
    <property type="entry name" value="LIPOPOLYSACCHARIDE BIOSYNTHESIS PROTEIN PA4999-RELATED"/>
    <property type="match status" value="1"/>
</dbReference>
<keyword evidence="3 5" id="KW-1133">Transmembrane helix</keyword>
<evidence type="ECO:0000256" key="3">
    <source>
        <dbReference type="ARBA" id="ARBA00022989"/>
    </source>
</evidence>